<protein>
    <submittedName>
        <fullName evidence="1">Uncharacterized protein</fullName>
    </submittedName>
</protein>
<dbReference type="HOGENOM" id="CLU_3174915_0_0_6"/>
<proteinExistence type="predicted"/>
<evidence type="ECO:0000313" key="2">
    <source>
        <dbReference type="Proteomes" id="UP000008075"/>
    </source>
</evidence>
<dbReference type="STRING" id="406817.XNC1_1278"/>
<dbReference type="EMBL" id="FN667742">
    <property type="protein sequence ID" value="CBJ89349.1"/>
    <property type="molecule type" value="Genomic_DNA"/>
</dbReference>
<reference evidence="1 2" key="1">
    <citation type="journal article" date="2011" name="PLoS ONE">
        <title>The entomopathogenic bacterial endosymbionts xenorhabdus and photorhabdus: convergent lifestyles from divergent genomes.</title>
        <authorList>
            <person name="Chaston J.M."/>
            <person name="Suen G."/>
            <person name="Tucker S.L."/>
            <person name="Andersen A.W."/>
            <person name="Bhasin A."/>
            <person name="Bode E."/>
            <person name="Bode H.B."/>
            <person name="Brachmann A.O."/>
            <person name="Cowles C.E."/>
            <person name="Cowles K.N."/>
            <person name="Darby C."/>
            <person name="de Leon L."/>
            <person name="Drace K."/>
            <person name="Du Z."/>
            <person name="Givaudan A."/>
            <person name="Herbert Tran E.E."/>
            <person name="Jewell K.A."/>
            <person name="Knack J.J."/>
            <person name="Krasomil-Osterfeld K.C."/>
            <person name="Kukor R."/>
            <person name="Lanois A."/>
            <person name="Latreille P."/>
            <person name="Leimgruber N.K."/>
            <person name="Lipke C.M."/>
            <person name="Liu R."/>
            <person name="Lu X."/>
            <person name="Martens E.C."/>
            <person name="Marri P.R."/>
            <person name="Medigue C."/>
            <person name="Menard M.L."/>
            <person name="Miller N.M."/>
            <person name="Morales-Soto N."/>
            <person name="Norton S."/>
            <person name="Ogier J.C."/>
            <person name="Orchard S.S."/>
            <person name="Park D."/>
            <person name="Park Y."/>
            <person name="Qurollo B.A."/>
            <person name="Sugar D.R."/>
            <person name="Richards G.R."/>
            <person name="Rouy Z."/>
            <person name="Slominski B."/>
            <person name="Slominski K."/>
            <person name="Snyder H."/>
            <person name="Tjaden B.C."/>
            <person name="van der Hoeven R."/>
            <person name="Welch R.D."/>
            <person name="Wheeler C."/>
            <person name="Xiang B."/>
            <person name="Barbazuk B."/>
            <person name="Gaudriault S."/>
            <person name="Goodner B."/>
            <person name="Slater S.C."/>
            <person name="Forst S."/>
            <person name="Goldman B.S."/>
            <person name="Goodrich-Blair H."/>
        </authorList>
    </citation>
    <scope>NUCLEOTIDE SEQUENCE [LARGE SCALE GENOMIC DNA]</scope>
    <source>
        <strain evidence="2">ATCC 19061 / DSM 3370 / CCUG 14189 / LMG 1036 / NCIMB 9965 / AN6</strain>
    </source>
</reference>
<dbReference type="KEGG" id="xne:XNC1_1278"/>
<keyword evidence="2" id="KW-1185">Reference proteome</keyword>
<name>D3V9W1_XENNA</name>
<accession>D3V9W1</accession>
<dbReference type="Proteomes" id="UP000008075">
    <property type="component" value="Chromosome"/>
</dbReference>
<sequence length="47" mass="5549">MLFFYSTCLHHLSSDNIGGDIQLSRHRCPRDFGPRISAMNLEIHWYI</sequence>
<evidence type="ECO:0000313" key="1">
    <source>
        <dbReference type="EMBL" id="CBJ89349.1"/>
    </source>
</evidence>
<dbReference type="AlphaFoldDB" id="D3V9W1"/>
<gene>
    <name evidence="1" type="ordered locus">XNC1_1278</name>
</gene>
<organism evidence="1 2">
    <name type="scientific">Xenorhabdus nematophila (strain ATCC 19061 / DSM 3370 / CCUG 14189 / LMG 1036 / NCIMB 9965 / AN6)</name>
    <dbReference type="NCBI Taxonomy" id="406817"/>
    <lineage>
        <taxon>Bacteria</taxon>
        <taxon>Pseudomonadati</taxon>
        <taxon>Pseudomonadota</taxon>
        <taxon>Gammaproteobacteria</taxon>
        <taxon>Enterobacterales</taxon>
        <taxon>Morganellaceae</taxon>
        <taxon>Xenorhabdus</taxon>
    </lineage>
</organism>